<protein>
    <recommendedName>
        <fullName evidence="3">HTH deoR-type domain-containing protein</fullName>
    </recommendedName>
</protein>
<dbReference type="EMBL" id="MHRK01000047">
    <property type="protein sequence ID" value="OHA22801.1"/>
    <property type="molecule type" value="Genomic_DNA"/>
</dbReference>
<dbReference type="STRING" id="1802306.A3C72_02710"/>
<accession>A0A1G2MID7</accession>
<comment type="caution">
    <text evidence="1">The sequence shown here is derived from an EMBL/GenBank/DDBJ whole genome shotgun (WGS) entry which is preliminary data.</text>
</comment>
<dbReference type="InterPro" id="IPR036388">
    <property type="entry name" value="WH-like_DNA-bd_sf"/>
</dbReference>
<evidence type="ECO:0000313" key="2">
    <source>
        <dbReference type="Proteomes" id="UP000177130"/>
    </source>
</evidence>
<gene>
    <name evidence="1" type="ORF">A3C72_02710</name>
</gene>
<sequence length="275" mass="31003">MKSKGHIRTVIESSPIQQRTLEAHFGGLFGQYVYGKSKRIAEAVFLLTAHLSENDPLKQTLRIKSIENVTVSVMIKNDSSGKESDVQFNKIIDNIISIVSLLEIAAVSETISPSNYFIVTRELEIVLNTIQDKNKDKKTLGATITADFFNVAIKDKLYTDKDRQKDSFVKDNMAVSIADQSSGAAAGVSSGRISDHMEVSSVNNVLRTDERLKKERLVMSFFASGRKLTVNELHRLVPQYGEKTVQRELIRLVNVGRLTKEGKKRWTRYFYVVDK</sequence>
<organism evidence="1 2">
    <name type="scientific">Candidatus Taylorbacteria bacterium RIFCSPHIGHO2_02_FULL_43_32b</name>
    <dbReference type="NCBI Taxonomy" id="1802306"/>
    <lineage>
        <taxon>Bacteria</taxon>
        <taxon>Candidatus Tayloriibacteriota</taxon>
    </lineage>
</organism>
<dbReference type="Proteomes" id="UP000177130">
    <property type="component" value="Unassembled WGS sequence"/>
</dbReference>
<evidence type="ECO:0000313" key="1">
    <source>
        <dbReference type="EMBL" id="OHA22801.1"/>
    </source>
</evidence>
<reference evidence="1 2" key="1">
    <citation type="journal article" date="2016" name="Nat. Commun.">
        <title>Thousands of microbial genomes shed light on interconnected biogeochemical processes in an aquifer system.</title>
        <authorList>
            <person name="Anantharaman K."/>
            <person name="Brown C.T."/>
            <person name="Hug L.A."/>
            <person name="Sharon I."/>
            <person name="Castelle C.J."/>
            <person name="Probst A.J."/>
            <person name="Thomas B.C."/>
            <person name="Singh A."/>
            <person name="Wilkins M.J."/>
            <person name="Karaoz U."/>
            <person name="Brodie E.L."/>
            <person name="Williams K.H."/>
            <person name="Hubbard S.S."/>
            <person name="Banfield J.F."/>
        </authorList>
    </citation>
    <scope>NUCLEOTIDE SEQUENCE [LARGE SCALE GENOMIC DNA]</scope>
</reference>
<dbReference type="Gene3D" id="1.10.10.10">
    <property type="entry name" value="Winged helix-like DNA-binding domain superfamily/Winged helix DNA-binding domain"/>
    <property type="match status" value="1"/>
</dbReference>
<name>A0A1G2MID7_9BACT</name>
<evidence type="ECO:0008006" key="3">
    <source>
        <dbReference type="Google" id="ProtNLM"/>
    </source>
</evidence>
<proteinExistence type="predicted"/>
<dbReference type="AlphaFoldDB" id="A0A1G2MID7"/>